<dbReference type="GO" id="GO:0006801">
    <property type="term" value="P:superoxide metabolic process"/>
    <property type="evidence" value="ECO:0007669"/>
    <property type="project" value="InterPro"/>
</dbReference>
<dbReference type="EMBL" id="CP040916">
    <property type="protein sequence ID" value="QDQ11326.1"/>
    <property type="molecule type" value="Genomic_DNA"/>
</dbReference>
<dbReference type="InterPro" id="IPR036423">
    <property type="entry name" value="SOD-like_Cu/Zn_dom_sf"/>
</dbReference>
<dbReference type="InterPro" id="IPR018152">
    <property type="entry name" value="SOD_Cu/Zn_BS"/>
</dbReference>
<protein>
    <submittedName>
        <fullName evidence="3">Superoxide dismutase family protein</fullName>
    </submittedName>
</protein>
<reference evidence="3 4" key="1">
    <citation type="journal article" date="2019" name="J. Ind. Microbiol. Biotechnol.">
        <title>The complete genomic sequence of Streptomyces spectabilis NRRL-2792 and identification of secondary metabolite biosynthetic gene clusters.</title>
        <authorList>
            <person name="Sinha A."/>
            <person name="Phillips-Salemka S."/>
            <person name="Niraula T.A."/>
            <person name="Short K.A."/>
            <person name="Niraula N.P."/>
        </authorList>
    </citation>
    <scope>NUCLEOTIDE SEQUENCE [LARGE SCALE GENOMIC DNA]</scope>
    <source>
        <strain evidence="3 4">NRRL 2792</strain>
    </source>
</reference>
<dbReference type="SUPFAM" id="SSF49329">
    <property type="entry name" value="Cu,Zn superoxide dismutase-like"/>
    <property type="match status" value="1"/>
</dbReference>
<dbReference type="AlphaFoldDB" id="A0A516R6N6"/>
<organism evidence="3 4">
    <name type="scientific">Streptomyces spectabilis</name>
    <dbReference type="NCBI Taxonomy" id="68270"/>
    <lineage>
        <taxon>Bacteria</taxon>
        <taxon>Bacillati</taxon>
        <taxon>Actinomycetota</taxon>
        <taxon>Actinomycetes</taxon>
        <taxon>Kitasatosporales</taxon>
        <taxon>Streptomycetaceae</taxon>
        <taxon>Streptomyces</taxon>
    </lineage>
</organism>
<sequence length="183" mass="18766">MVAGVLTSAVAAAVLAAAGTVASAAHTGSDASGSVEVRAEGRFAPPTSFVPSAAITYEQELVPAASWIEVKQRSDQHGTRVSLRVKGLHPGHAYGVHVHQKPCGANPAAAGPHYQNEPGPMNPENEVWLDFTAGKDGSGKASASHNWGFRRGEAAAVVLHREQGGAGDRLACFSVPFAPSPVG</sequence>
<dbReference type="Proteomes" id="UP000316806">
    <property type="component" value="Chromosome"/>
</dbReference>
<name>A0A516R6N6_STRST</name>
<evidence type="ECO:0000256" key="1">
    <source>
        <dbReference type="ARBA" id="ARBA00010457"/>
    </source>
</evidence>
<feature type="signal peptide" evidence="2">
    <location>
        <begin position="1"/>
        <end position="24"/>
    </location>
</feature>
<proteinExistence type="inferred from homology"/>
<evidence type="ECO:0000313" key="3">
    <source>
        <dbReference type="EMBL" id="QDQ11326.1"/>
    </source>
</evidence>
<gene>
    <name evidence="3" type="ORF">FH965_12640</name>
</gene>
<evidence type="ECO:0000313" key="4">
    <source>
        <dbReference type="Proteomes" id="UP000316806"/>
    </source>
</evidence>
<dbReference type="Gene3D" id="2.60.40.200">
    <property type="entry name" value="Superoxide dismutase, copper/zinc binding domain"/>
    <property type="match status" value="1"/>
</dbReference>
<accession>A0A516R6N6</accession>
<dbReference type="RefSeq" id="WP_144003225.1">
    <property type="nucleotide sequence ID" value="NZ_CP040916.1"/>
</dbReference>
<comment type="similarity">
    <text evidence="1">Belongs to the Cu-Zn superoxide dismutase family.</text>
</comment>
<evidence type="ECO:0000256" key="2">
    <source>
        <dbReference type="SAM" id="SignalP"/>
    </source>
</evidence>
<keyword evidence="2" id="KW-0732">Signal</keyword>
<dbReference type="PROSITE" id="PS00332">
    <property type="entry name" value="SOD_CU_ZN_2"/>
    <property type="match status" value="1"/>
</dbReference>
<feature type="chain" id="PRO_5022004136" evidence="2">
    <location>
        <begin position="25"/>
        <end position="183"/>
    </location>
</feature>
<dbReference type="GO" id="GO:0046872">
    <property type="term" value="F:metal ion binding"/>
    <property type="evidence" value="ECO:0007669"/>
    <property type="project" value="InterPro"/>
</dbReference>